<gene>
    <name evidence="1" type="ORF">B7O98_02640</name>
</gene>
<dbReference type="Proteomes" id="UP000244093">
    <property type="component" value="Unassembled WGS sequence"/>
</dbReference>
<comment type="caution">
    <text evidence="1">The sequence shown here is derived from an EMBL/GenBank/DDBJ whole genome shotgun (WGS) entry which is preliminary data.</text>
</comment>
<dbReference type="AlphaFoldDB" id="A0A2R7Y901"/>
<accession>A0A2R7Y901</accession>
<name>A0A2R7Y901_9CREN</name>
<sequence length="172" mass="20039">MHSKTKIIYEDGKHIILYETYNRNHRRPLNYFATLVFELARKEKLWMRRGVRSGAAMCFDKERLFPTALCIIYSSKFTTGLCVGEPEAIKLMVDKLAISTLILFDVKGVEDRCVRIAEDRRPNKKTLYICFLKDPYIALIPAYAWMYEISKTYTVKTPEKETQNKQGANNPT</sequence>
<proteinExistence type="predicted"/>
<evidence type="ECO:0000313" key="1">
    <source>
        <dbReference type="EMBL" id="PUA33342.1"/>
    </source>
</evidence>
<organism evidence="1 2">
    <name type="scientific">Zestosphaera tikiterensis</name>
    <dbReference type="NCBI Taxonomy" id="1973259"/>
    <lineage>
        <taxon>Archaea</taxon>
        <taxon>Thermoproteota</taxon>
        <taxon>Thermoprotei</taxon>
        <taxon>Desulfurococcales</taxon>
        <taxon>Desulfurococcaceae</taxon>
        <taxon>Zestosphaera</taxon>
    </lineage>
</organism>
<protein>
    <submittedName>
        <fullName evidence="1">Uncharacterized protein</fullName>
    </submittedName>
</protein>
<reference evidence="1 2" key="1">
    <citation type="journal article" date="2018" name="Syst. Appl. Microbiol.">
        <title>A new symbiotic nanoarchaeote (Candidatus Nanoclepta minutus) and its host (Zestosphaera tikiterensis gen. nov., sp. nov.) from a New Zealand hot spring.</title>
        <authorList>
            <person name="St John E."/>
            <person name="Liu Y."/>
            <person name="Podar M."/>
            <person name="Stott M.B."/>
            <person name="Meneghin J."/>
            <person name="Chen Z."/>
            <person name="Lagutin K."/>
            <person name="Mitchell K."/>
            <person name="Reysenbach A.L."/>
        </authorList>
    </citation>
    <scope>NUCLEOTIDE SEQUENCE [LARGE SCALE GENOMIC DNA]</scope>
    <source>
        <strain evidence="1">NZ3</strain>
    </source>
</reference>
<dbReference type="EMBL" id="NBVN01000002">
    <property type="protein sequence ID" value="PUA33342.1"/>
    <property type="molecule type" value="Genomic_DNA"/>
</dbReference>
<evidence type="ECO:0000313" key="2">
    <source>
        <dbReference type="Proteomes" id="UP000244093"/>
    </source>
</evidence>